<evidence type="ECO:0000313" key="7">
    <source>
        <dbReference type="Proteomes" id="UP000243502"/>
    </source>
</evidence>
<dbReference type="PANTHER" id="PTHR30427">
    <property type="entry name" value="TRANSCRIPTIONAL ACTIVATOR PROTEIN LYSR"/>
    <property type="match status" value="1"/>
</dbReference>
<dbReference type="KEGG" id="pter:C2L65_36740"/>
<dbReference type="OrthoDB" id="8849678at2"/>
<dbReference type="SUPFAM" id="SSF46785">
    <property type="entry name" value="Winged helix' DNA-binding domain"/>
    <property type="match status" value="1"/>
</dbReference>
<protein>
    <submittedName>
        <fullName evidence="6">LysR family transcriptional regulator</fullName>
    </submittedName>
</protein>
<reference evidence="6 7" key="1">
    <citation type="submission" date="2018-01" db="EMBL/GenBank/DDBJ databases">
        <title>Species boundaries and ecological features among Paraburkholderia terrae DSMZ17804T, P. hospita DSMZ17164T and P. caribensis DSMZ13236T.</title>
        <authorList>
            <person name="Pratama A.A."/>
        </authorList>
    </citation>
    <scope>NUCLEOTIDE SEQUENCE [LARGE SCALE GENOMIC DNA]</scope>
    <source>
        <strain evidence="6 7">DSM 17804</strain>
    </source>
</reference>
<evidence type="ECO:0000256" key="4">
    <source>
        <dbReference type="ARBA" id="ARBA00023163"/>
    </source>
</evidence>
<accession>A0A2I8F0V4</accession>
<dbReference type="PANTHER" id="PTHR30427:SF1">
    <property type="entry name" value="TRANSCRIPTIONAL ACTIVATOR PROTEIN LYSR"/>
    <property type="match status" value="1"/>
</dbReference>
<name>A0A2I8F0V4_9BURK</name>
<dbReference type="SUPFAM" id="SSF53850">
    <property type="entry name" value="Periplasmic binding protein-like II"/>
    <property type="match status" value="1"/>
</dbReference>
<evidence type="ECO:0000259" key="5">
    <source>
        <dbReference type="PROSITE" id="PS50931"/>
    </source>
</evidence>
<dbReference type="GO" id="GO:0043565">
    <property type="term" value="F:sequence-specific DNA binding"/>
    <property type="evidence" value="ECO:0007669"/>
    <property type="project" value="TreeGrafter"/>
</dbReference>
<keyword evidence="4" id="KW-0804">Transcription</keyword>
<dbReference type="InterPro" id="IPR005119">
    <property type="entry name" value="LysR_subst-bd"/>
</dbReference>
<dbReference type="InterPro" id="IPR036388">
    <property type="entry name" value="WH-like_DNA-bd_sf"/>
</dbReference>
<dbReference type="PRINTS" id="PR00039">
    <property type="entry name" value="HTHLYSR"/>
</dbReference>
<evidence type="ECO:0000313" key="6">
    <source>
        <dbReference type="EMBL" id="AUT65121.1"/>
    </source>
</evidence>
<dbReference type="GO" id="GO:0010628">
    <property type="term" value="P:positive regulation of gene expression"/>
    <property type="evidence" value="ECO:0007669"/>
    <property type="project" value="TreeGrafter"/>
</dbReference>
<dbReference type="RefSeq" id="WP_042304948.1">
    <property type="nucleotide sequence ID" value="NZ_CP026113.1"/>
</dbReference>
<dbReference type="Gene3D" id="3.40.190.290">
    <property type="match status" value="1"/>
</dbReference>
<dbReference type="InterPro" id="IPR036390">
    <property type="entry name" value="WH_DNA-bd_sf"/>
</dbReference>
<evidence type="ECO:0000256" key="2">
    <source>
        <dbReference type="ARBA" id="ARBA00023015"/>
    </source>
</evidence>
<keyword evidence="2" id="KW-0805">Transcription regulation</keyword>
<dbReference type="Pfam" id="PF00126">
    <property type="entry name" value="HTH_1"/>
    <property type="match status" value="1"/>
</dbReference>
<keyword evidence="3" id="KW-0238">DNA-binding</keyword>
<organism evidence="6 7">
    <name type="scientific">Paraburkholderia terrae</name>
    <dbReference type="NCBI Taxonomy" id="311230"/>
    <lineage>
        <taxon>Bacteria</taxon>
        <taxon>Pseudomonadati</taxon>
        <taxon>Pseudomonadota</taxon>
        <taxon>Betaproteobacteria</taxon>
        <taxon>Burkholderiales</taxon>
        <taxon>Burkholderiaceae</taxon>
        <taxon>Paraburkholderia</taxon>
    </lineage>
</organism>
<proteinExistence type="inferred from homology"/>
<dbReference type="Gene3D" id="1.10.10.10">
    <property type="entry name" value="Winged helix-like DNA-binding domain superfamily/Winged helix DNA-binding domain"/>
    <property type="match status" value="1"/>
</dbReference>
<comment type="similarity">
    <text evidence="1">Belongs to the LysR transcriptional regulatory family.</text>
</comment>
<dbReference type="EMBL" id="CP026113">
    <property type="protein sequence ID" value="AUT65121.1"/>
    <property type="molecule type" value="Genomic_DNA"/>
</dbReference>
<dbReference type="Proteomes" id="UP000243502">
    <property type="component" value="Chromosome 3"/>
</dbReference>
<dbReference type="GO" id="GO:0003700">
    <property type="term" value="F:DNA-binding transcription factor activity"/>
    <property type="evidence" value="ECO:0007669"/>
    <property type="project" value="InterPro"/>
</dbReference>
<feature type="domain" description="HTH lysR-type" evidence="5">
    <location>
        <begin position="1"/>
        <end position="58"/>
    </location>
</feature>
<sequence>MNQRQIEAFRLVMLRGSMTAAAEELGTSQPSISRLIAELETATGLTLFVRNGGRIHATDAGSAFYREVERSFVGLEKLENSAREIRQLGSGRLRIVAAPVLALSFLPAVIEQFLAAYPRVIVSLEMRSEGTIQRWVSSAYCDVGFATATPDAFGVTSAELYRLPALCALPARHPLTARDRIEAGDLRGERLILPSYADDTRSPLDRVLRSAGAGQVPAIETPYGATICALVSRGLGIGIVNPLAAVDTNPKRIVFRPFVPQIMFRGFTLCPQLQQPNAVVQIFLDLVRTMMAREIDGSCGDWHASGPFSRGRKASSLVRGEAKAR</sequence>
<evidence type="ECO:0000256" key="1">
    <source>
        <dbReference type="ARBA" id="ARBA00009437"/>
    </source>
</evidence>
<evidence type="ECO:0000256" key="3">
    <source>
        <dbReference type="ARBA" id="ARBA00023125"/>
    </source>
</evidence>
<dbReference type="AlphaFoldDB" id="A0A2I8F0V4"/>
<gene>
    <name evidence="6" type="ORF">C2L65_36740</name>
</gene>
<dbReference type="PROSITE" id="PS50931">
    <property type="entry name" value="HTH_LYSR"/>
    <property type="match status" value="1"/>
</dbReference>
<dbReference type="InterPro" id="IPR000847">
    <property type="entry name" value="LysR_HTH_N"/>
</dbReference>
<dbReference type="Pfam" id="PF03466">
    <property type="entry name" value="LysR_substrate"/>
    <property type="match status" value="1"/>
</dbReference>